<comment type="caution">
    <text evidence="1">The sequence shown here is derived from an EMBL/GenBank/DDBJ whole genome shotgun (WGS) entry which is preliminary data.</text>
</comment>
<dbReference type="AlphaFoldDB" id="A0A3M7T5A7"/>
<reference evidence="1 2" key="1">
    <citation type="journal article" date="2018" name="Sci. Rep.">
        <title>Genomic signatures of local adaptation to the degree of environmental predictability in rotifers.</title>
        <authorList>
            <person name="Franch-Gras L."/>
            <person name="Hahn C."/>
            <person name="Garcia-Roger E.M."/>
            <person name="Carmona M.J."/>
            <person name="Serra M."/>
            <person name="Gomez A."/>
        </authorList>
    </citation>
    <scope>NUCLEOTIDE SEQUENCE [LARGE SCALE GENOMIC DNA]</scope>
    <source>
        <strain evidence="1">HYR1</strain>
    </source>
</reference>
<dbReference type="Proteomes" id="UP000276133">
    <property type="component" value="Unassembled WGS sequence"/>
</dbReference>
<sequence length="89" mass="10609">MYFLVFGRKRLGTNLLKITFFKQHLLLIKNCLYNPEYLISNNVSTNNEGEKYDQIKFKLENSFEIEKLKMIVSTYQIKIIYNGESTVFE</sequence>
<gene>
    <name evidence="1" type="ORF">BpHYR1_008521</name>
</gene>
<accession>A0A3M7T5A7</accession>
<keyword evidence="2" id="KW-1185">Reference proteome</keyword>
<name>A0A3M7T5A7_BRAPC</name>
<evidence type="ECO:0000313" key="1">
    <source>
        <dbReference type="EMBL" id="RNA43008.1"/>
    </source>
</evidence>
<proteinExistence type="predicted"/>
<dbReference type="EMBL" id="REGN01000289">
    <property type="protein sequence ID" value="RNA43008.1"/>
    <property type="molecule type" value="Genomic_DNA"/>
</dbReference>
<protein>
    <submittedName>
        <fullName evidence="1">Uncharacterized protein</fullName>
    </submittedName>
</protein>
<organism evidence="1 2">
    <name type="scientific">Brachionus plicatilis</name>
    <name type="common">Marine rotifer</name>
    <name type="synonym">Brachionus muelleri</name>
    <dbReference type="NCBI Taxonomy" id="10195"/>
    <lineage>
        <taxon>Eukaryota</taxon>
        <taxon>Metazoa</taxon>
        <taxon>Spiralia</taxon>
        <taxon>Gnathifera</taxon>
        <taxon>Rotifera</taxon>
        <taxon>Eurotatoria</taxon>
        <taxon>Monogononta</taxon>
        <taxon>Pseudotrocha</taxon>
        <taxon>Ploima</taxon>
        <taxon>Brachionidae</taxon>
        <taxon>Brachionus</taxon>
    </lineage>
</organism>
<evidence type="ECO:0000313" key="2">
    <source>
        <dbReference type="Proteomes" id="UP000276133"/>
    </source>
</evidence>